<feature type="signal peptide" evidence="1">
    <location>
        <begin position="1"/>
        <end position="31"/>
    </location>
</feature>
<reference evidence="2 3" key="1">
    <citation type="submission" date="2023-07" db="EMBL/GenBank/DDBJ databases">
        <title>Sequencing the genomes of 1000 actinobacteria strains.</title>
        <authorList>
            <person name="Klenk H.-P."/>
        </authorList>
    </citation>
    <scope>NUCLEOTIDE SEQUENCE [LARGE SCALE GENOMIC DNA]</scope>
    <source>
        <strain evidence="2 3">DSM 44709</strain>
    </source>
</reference>
<dbReference type="AlphaFoldDB" id="A0AAE4AXV5"/>
<proteinExistence type="predicted"/>
<dbReference type="PANTHER" id="PTHR35567">
    <property type="entry name" value="MALATE DEHYDROGENASE (AFU_ORTHOLOGUE AFUA_2G13800)"/>
    <property type="match status" value="1"/>
</dbReference>
<feature type="chain" id="PRO_5042036735" description="DUF3455 domain-containing protein" evidence="1">
    <location>
        <begin position="32"/>
        <end position="198"/>
    </location>
</feature>
<dbReference type="Proteomes" id="UP001240236">
    <property type="component" value="Unassembled WGS sequence"/>
</dbReference>
<dbReference type="PANTHER" id="PTHR35567:SF1">
    <property type="entry name" value="CONSERVED FUNGAL PROTEIN (AFU_ORTHOLOGUE AFUA_1G14230)"/>
    <property type="match status" value="1"/>
</dbReference>
<accession>A0AAE4AXV5</accession>
<dbReference type="EMBL" id="JAUSUZ010000001">
    <property type="protein sequence ID" value="MDQ0366617.1"/>
    <property type="molecule type" value="Genomic_DNA"/>
</dbReference>
<evidence type="ECO:0008006" key="4">
    <source>
        <dbReference type="Google" id="ProtNLM"/>
    </source>
</evidence>
<dbReference type="Pfam" id="PF11937">
    <property type="entry name" value="DUF3455"/>
    <property type="match status" value="1"/>
</dbReference>
<organism evidence="2 3">
    <name type="scientific">Catenuloplanes indicus</name>
    <dbReference type="NCBI Taxonomy" id="137267"/>
    <lineage>
        <taxon>Bacteria</taxon>
        <taxon>Bacillati</taxon>
        <taxon>Actinomycetota</taxon>
        <taxon>Actinomycetes</taxon>
        <taxon>Micromonosporales</taxon>
        <taxon>Micromonosporaceae</taxon>
        <taxon>Catenuloplanes</taxon>
    </lineage>
</organism>
<evidence type="ECO:0000256" key="1">
    <source>
        <dbReference type="SAM" id="SignalP"/>
    </source>
</evidence>
<dbReference type="RefSeq" id="WP_307240091.1">
    <property type="nucleotide sequence ID" value="NZ_JAUSUZ010000001.1"/>
</dbReference>
<sequence length="198" mass="20003">MNKTKSRMLKIGSAVAVAGALIGGTLATANAAEQAPGTTEVAAADVSAESRGGGGPRIPQEIAVPAGNRLIGTMQARGQQVYTCTAGAWVFTEPAATLTGRVNNRPVTAIHFKAPTWESIDDGSLVTATVQATSPVTGSIAQLLLKATPAAGSNGVFSKVTFIHRLATSGGAAPAGACTEGARLGVAYRAEYRFYTAG</sequence>
<protein>
    <recommendedName>
        <fullName evidence="4">DUF3455 domain-containing protein</fullName>
    </recommendedName>
</protein>
<evidence type="ECO:0000313" key="3">
    <source>
        <dbReference type="Proteomes" id="UP001240236"/>
    </source>
</evidence>
<evidence type="ECO:0000313" key="2">
    <source>
        <dbReference type="EMBL" id="MDQ0366617.1"/>
    </source>
</evidence>
<name>A0AAE4AXV5_9ACTN</name>
<dbReference type="InterPro" id="IPR021851">
    <property type="entry name" value="DUF3455"/>
</dbReference>
<keyword evidence="3" id="KW-1185">Reference proteome</keyword>
<comment type="caution">
    <text evidence="2">The sequence shown here is derived from an EMBL/GenBank/DDBJ whole genome shotgun (WGS) entry which is preliminary data.</text>
</comment>
<keyword evidence="1" id="KW-0732">Signal</keyword>
<gene>
    <name evidence="2" type="ORF">J2S42_003286</name>
</gene>